<dbReference type="AlphaFoldDB" id="A0A3D8YIU6"/>
<comment type="caution">
    <text evidence="1">The sequence shown here is derived from an EMBL/GenBank/DDBJ whole genome shotgun (WGS) entry which is preliminary data.</text>
</comment>
<name>A0A3D8YIU6_STAPS</name>
<proteinExistence type="predicted"/>
<dbReference type="EMBL" id="QQPC01000345">
    <property type="protein sequence ID" value="REA79391.1"/>
    <property type="molecule type" value="Genomic_DNA"/>
</dbReference>
<evidence type="ECO:0000313" key="1">
    <source>
        <dbReference type="EMBL" id="REA79391.1"/>
    </source>
</evidence>
<reference evidence="2" key="1">
    <citation type="journal article" date="2018" name="Vet. Microbiol.">
        <title>Molecular epidemiology of methicillin-resistant staphylococci amongst veterinary personnel, personnel-owned pets, patients and the hospital environment of two companion animal veterinary hospitals.</title>
        <authorList>
            <person name="Worthing K.A."/>
            <person name="Brown J."/>
            <person name="Gerber L."/>
            <person name="Abraham S."/>
            <person name="Trott D."/>
            <person name="Norris J.M."/>
        </authorList>
    </citation>
    <scope>NUCLEOTIDE SEQUENCE [LARGE SCALE GENOMIC DNA]</scope>
    <source>
        <strain evidence="2">ST496-2</strain>
    </source>
</reference>
<gene>
    <name evidence="1" type="ORF">DV961_14300</name>
</gene>
<accession>A0A3D8YIU6</accession>
<evidence type="ECO:0000313" key="2">
    <source>
        <dbReference type="Proteomes" id="UP000256409"/>
    </source>
</evidence>
<dbReference type="Proteomes" id="UP000256409">
    <property type="component" value="Unassembled WGS sequence"/>
</dbReference>
<sequence length="93" mass="9679">MNGGRFKGLWDNGGCIDLALSSREAGDETRVPSVITSTAHGQTVTLAFLQQPAEQPCSPLTAGRGIGSPVHDSELLKHGADKGHCISAALRDP</sequence>
<organism evidence="1 2">
    <name type="scientific">Staphylococcus pseudintermedius</name>
    <dbReference type="NCBI Taxonomy" id="283734"/>
    <lineage>
        <taxon>Bacteria</taxon>
        <taxon>Bacillati</taxon>
        <taxon>Bacillota</taxon>
        <taxon>Bacilli</taxon>
        <taxon>Bacillales</taxon>
        <taxon>Staphylococcaceae</taxon>
        <taxon>Staphylococcus</taxon>
        <taxon>Staphylococcus intermedius group</taxon>
    </lineage>
</organism>
<protein>
    <submittedName>
        <fullName evidence="1">Uncharacterized protein</fullName>
    </submittedName>
</protein>